<dbReference type="PROSITE" id="PS51257">
    <property type="entry name" value="PROKAR_LIPOPROTEIN"/>
    <property type="match status" value="1"/>
</dbReference>
<name>A0A2S7SSZ3_9BACT</name>
<dbReference type="Proteomes" id="UP000239872">
    <property type="component" value="Unassembled WGS sequence"/>
</dbReference>
<dbReference type="Pfam" id="PF14054">
    <property type="entry name" value="DUF4249"/>
    <property type="match status" value="1"/>
</dbReference>
<proteinExistence type="predicted"/>
<sequence length="307" mass="34059">MPLLRRKAYLNFTGLFSVVFLLFFASCEKDVNINLESVPPQIVVQGVIENGQPPYVILNTTFGFFSQVDLSTVANSFVHGAVVKVSDGIKTITLKEYSIDTSGGNRFYVYFIDTTNLGNVLVGELGKTYTLTIDKDGQRYSSITKIPYPKGPDTVWFGEPVFKRPTTPATALEMFANYTDPDTPGNYVKYFTKRNNEQFNPGGIFTDELVNGQPVKNIDLFAGTPDDNSGSSNSDSVYYFFPGDSVTLKWCEVDKGIYDFWNTYEFAIRSGGNPFSSPINVKTNMTNGALGSWAGYGALYYDRVAHP</sequence>
<evidence type="ECO:0000313" key="2">
    <source>
        <dbReference type="Proteomes" id="UP000239872"/>
    </source>
</evidence>
<dbReference type="InterPro" id="IPR025345">
    <property type="entry name" value="DUF4249"/>
</dbReference>
<reference evidence="1 2" key="1">
    <citation type="submission" date="2018-01" db="EMBL/GenBank/DDBJ databases">
        <title>A novel member of the phylum Bacteroidetes isolated from glacier ice.</title>
        <authorList>
            <person name="Liu Q."/>
            <person name="Xin Y.-H."/>
        </authorList>
    </citation>
    <scope>NUCLEOTIDE SEQUENCE [LARGE SCALE GENOMIC DNA]</scope>
    <source>
        <strain evidence="1 2">RB1R16</strain>
    </source>
</reference>
<evidence type="ECO:0008006" key="3">
    <source>
        <dbReference type="Google" id="ProtNLM"/>
    </source>
</evidence>
<dbReference type="AlphaFoldDB" id="A0A2S7SSZ3"/>
<accession>A0A2S7SSZ3</accession>
<organism evidence="1 2">
    <name type="scientific">Flavipsychrobacter stenotrophus</name>
    <dbReference type="NCBI Taxonomy" id="2077091"/>
    <lineage>
        <taxon>Bacteria</taxon>
        <taxon>Pseudomonadati</taxon>
        <taxon>Bacteroidota</taxon>
        <taxon>Chitinophagia</taxon>
        <taxon>Chitinophagales</taxon>
        <taxon>Chitinophagaceae</taxon>
        <taxon>Flavipsychrobacter</taxon>
    </lineage>
</organism>
<dbReference type="RefSeq" id="WP_105040417.1">
    <property type="nucleotide sequence ID" value="NZ_PPSL01000005.1"/>
</dbReference>
<protein>
    <recommendedName>
        <fullName evidence="3">DUF4249 domain-containing protein</fullName>
    </recommendedName>
</protein>
<dbReference type="OrthoDB" id="647456at2"/>
<evidence type="ECO:0000313" key="1">
    <source>
        <dbReference type="EMBL" id="PQJ09646.1"/>
    </source>
</evidence>
<dbReference type="EMBL" id="PPSL01000005">
    <property type="protein sequence ID" value="PQJ09646.1"/>
    <property type="molecule type" value="Genomic_DNA"/>
</dbReference>
<gene>
    <name evidence="1" type="ORF">CJD36_017065</name>
</gene>
<comment type="caution">
    <text evidence="1">The sequence shown here is derived from an EMBL/GenBank/DDBJ whole genome shotgun (WGS) entry which is preliminary data.</text>
</comment>
<keyword evidence="2" id="KW-1185">Reference proteome</keyword>